<accession>A0A8H5L5Q1</accession>
<evidence type="ECO:0000313" key="3">
    <source>
        <dbReference type="Proteomes" id="UP000547976"/>
    </source>
</evidence>
<dbReference type="RefSeq" id="XP_036531697.1">
    <property type="nucleotide sequence ID" value="XM_036677665.1"/>
</dbReference>
<comment type="caution">
    <text evidence="2">The sequence shown here is derived from an EMBL/GenBank/DDBJ whole genome shotgun (WGS) entry which is preliminary data.</text>
</comment>
<evidence type="ECO:0000256" key="1">
    <source>
        <dbReference type="SAM" id="MobiDB-lite"/>
    </source>
</evidence>
<dbReference type="Proteomes" id="UP000547976">
    <property type="component" value="Unassembled WGS sequence"/>
</dbReference>
<dbReference type="AlphaFoldDB" id="A0A8H5L5Q1"/>
<dbReference type="EMBL" id="JAAOAV010000293">
    <property type="protein sequence ID" value="KAF5584270.1"/>
    <property type="molecule type" value="Genomic_DNA"/>
</dbReference>
<name>A0A8H5L5Q1_GIBSU</name>
<feature type="compositionally biased region" description="Acidic residues" evidence="1">
    <location>
        <begin position="89"/>
        <end position="109"/>
    </location>
</feature>
<dbReference type="GeneID" id="59312383"/>
<reference evidence="2 3" key="1">
    <citation type="submission" date="2020-05" db="EMBL/GenBank/DDBJ databases">
        <title>Identification and distribution of gene clusters putatively required for synthesis of sphingolipid metabolism inhibitors in phylogenetically diverse species of the filamentous fungus Fusarium.</title>
        <authorList>
            <person name="Kim H.-S."/>
            <person name="Busman M."/>
            <person name="Brown D.W."/>
            <person name="Divon H."/>
            <person name="Uhlig S."/>
            <person name="Proctor R.H."/>
        </authorList>
    </citation>
    <scope>NUCLEOTIDE SEQUENCE [LARGE SCALE GENOMIC DNA]</scope>
    <source>
        <strain evidence="2 3">NRRL 66333</strain>
    </source>
</reference>
<evidence type="ECO:0000313" key="2">
    <source>
        <dbReference type="EMBL" id="KAF5584270.1"/>
    </source>
</evidence>
<feature type="compositionally biased region" description="Polar residues" evidence="1">
    <location>
        <begin position="115"/>
        <end position="124"/>
    </location>
</feature>
<keyword evidence="3" id="KW-1185">Reference proteome</keyword>
<protein>
    <submittedName>
        <fullName evidence="2">Uncharacterized protein</fullName>
    </submittedName>
</protein>
<organism evidence="2 3">
    <name type="scientific">Gibberella subglutinans</name>
    <name type="common">Fusarium subglutinans</name>
    <dbReference type="NCBI Taxonomy" id="42677"/>
    <lineage>
        <taxon>Eukaryota</taxon>
        <taxon>Fungi</taxon>
        <taxon>Dikarya</taxon>
        <taxon>Ascomycota</taxon>
        <taxon>Pezizomycotina</taxon>
        <taxon>Sordariomycetes</taxon>
        <taxon>Hypocreomycetidae</taxon>
        <taxon>Hypocreales</taxon>
        <taxon>Nectriaceae</taxon>
        <taxon>Fusarium</taxon>
        <taxon>Fusarium fujikuroi species complex</taxon>
    </lineage>
</organism>
<proteinExistence type="predicted"/>
<feature type="region of interest" description="Disordered" evidence="1">
    <location>
        <begin position="89"/>
        <end position="125"/>
    </location>
</feature>
<sequence length="175" mass="19658">MEGPTENNEAPLSPISQDFLDRWDAKGKSKEIFEPPQGVSRKTWEKHVSRAVEKDRAQGHERFLAKQAYYTIVALSRRVGLDKALPDSITEEMLDEDDNTPMSEEEGDHDEYTGQHINTDTPATHAQGDEAIGKVEDADDFTTHHTHVHGGEVTMKADDDGEEGVICLWERGEKE</sequence>
<feature type="region of interest" description="Disordered" evidence="1">
    <location>
        <begin position="26"/>
        <end position="45"/>
    </location>
</feature>
<gene>
    <name evidence="2" type="ORF">FSUBG_12837</name>
</gene>
<dbReference type="OrthoDB" id="5095471at2759"/>